<proteinExistence type="inferred from homology"/>
<dbReference type="PANTHER" id="PTHR43639">
    <property type="entry name" value="OXIDOREDUCTASE, SHORT-CHAIN DEHYDROGENASE/REDUCTASE FAMILY (AFU_ORTHOLOGUE AFUA_5G02870)"/>
    <property type="match status" value="1"/>
</dbReference>
<name>A0ABU0P4Q4_9MICO</name>
<dbReference type="EMBL" id="JAUSXK010000001">
    <property type="protein sequence ID" value="MDQ0642313.1"/>
    <property type="molecule type" value="Genomic_DNA"/>
</dbReference>
<keyword evidence="2 4" id="KW-0560">Oxidoreductase</keyword>
<dbReference type="Proteomes" id="UP001239085">
    <property type="component" value="Unassembled WGS sequence"/>
</dbReference>
<feature type="domain" description="Ketoreductase" evidence="3">
    <location>
        <begin position="7"/>
        <end position="190"/>
    </location>
</feature>
<dbReference type="PRINTS" id="PR00081">
    <property type="entry name" value="GDHRDH"/>
</dbReference>
<gene>
    <name evidence="4" type="ORF">QFZ46_000473</name>
</gene>
<dbReference type="PANTHER" id="PTHR43639:SF1">
    <property type="entry name" value="SHORT-CHAIN DEHYDROGENASE_REDUCTASE FAMILY PROTEIN"/>
    <property type="match status" value="1"/>
</dbReference>
<dbReference type="GO" id="GO:0004316">
    <property type="term" value="F:3-oxoacyl-[acyl-carrier-protein] reductase (NADPH) activity"/>
    <property type="evidence" value="ECO:0007669"/>
    <property type="project" value="UniProtKB-EC"/>
</dbReference>
<dbReference type="InterPro" id="IPR036291">
    <property type="entry name" value="NAD(P)-bd_dom_sf"/>
</dbReference>
<evidence type="ECO:0000313" key="4">
    <source>
        <dbReference type="EMBL" id="MDQ0642313.1"/>
    </source>
</evidence>
<accession>A0ABU0P4Q4</accession>
<organism evidence="4 5">
    <name type="scientific">Microbacterium murale</name>
    <dbReference type="NCBI Taxonomy" id="1081040"/>
    <lineage>
        <taxon>Bacteria</taxon>
        <taxon>Bacillati</taxon>
        <taxon>Actinomycetota</taxon>
        <taxon>Actinomycetes</taxon>
        <taxon>Micrococcales</taxon>
        <taxon>Microbacteriaceae</taxon>
        <taxon>Microbacterium</taxon>
    </lineage>
</organism>
<comment type="caution">
    <text evidence="4">The sequence shown here is derived from an EMBL/GenBank/DDBJ whole genome shotgun (WGS) entry which is preliminary data.</text>
</comment>
<dbReference type="EC" id="1.1.1.100" evidence="4"/>
<protein>
    <submittedName>
        <fullName evidence="4">3-oxoacyl-[acyl-carrier protein] reductase</fullName>
        <ecNumber evidence="4">1.1.1.100</ecNumber>
    </submittedName>
</protein>
<sequence length="254" mass="25875">MGGLDGKTALVTGGSRGIGRAISERLAADGALVAVHGRDADSGRDVVAAITSAGGRAFTVGADLSAPSGTDVLFAQLDAELRERTGSTGLDILVANAGVAGAGSLASTSAEWFDELFAVNTRSVFFLLQQAQNRLADGGRVVTMSTGLTKRADPDLLAYSMSKAALDTMILGAAKDLGSRGITVNAVAPGVIDTDMNAGWLRTSTDARDAVSAMSPFNRIGTPPDVADVVAFLVSNDARWVTGQYLDATGGALL</sequence>
<evidence type="ECO:0000256" key="2">
    <source>
        <dbReference type="ARBA" id="ARBA00023002"/>
    </source>
</evidence>
<dbReference type="Gene3D" id="3.40.50.720">
    <property type="entry name" value="NAD(P)-binding Rossmann-like Domain"/>
    <property type="match status" value="1"/>
</dbReference>
<dbReference type="Pfam" id="PF13561">
    <property type="entry name" value="adh_short_C2"/>
    <property type="match status" value="1"/>
</dbReference>
<evidence type="ECO:0000313" key="5">
    <source>
        <dbReference type="Proteomes" id="UP001239085"/>
    </source>
</evidence>
<dbReference type="SMART" id="SM00822">
    <property type="entry name" value="PKS_KR"/>
    <property type="match status" value="1"/>
</dbReference>
<evidence type="ECO:0000256" key="1">
    <source>
        <dbReference type="ARBA" id="ARBA00006484"/>
    </source>
</evidence>
<comment type="similarity">
    <text evidence="1">Belongs to the short-chain dehydrogenases/reductases (SDR) family.</text>
</comment>
<dbReference type="InterPro" id="IPR057326">
    <property type="entry name" value="KR_dom"/>
</dbReference>
<dbReference type="RefSeq" id="WP_307357924.1">
    <property type="nucleotide sequence ID" value="NZ_JAUSXK010000001.1"/>
</dbReference>
<dbReference type="InterPro" id="IPR002347">
    <property type="entry name" value="SDR_fam"/>
</dbReference>
<evidence type="ECO:0000259" key="3">
    <source>
        <dbReference type="SMART" id="SM00822"/>
    </source>
</evidence>
<keyword evidence="5" id="KW-1185">Reference proteome</keyword>
<reference evidence="4 5" key="1">
    <citation type="submission" date="2023-07" db="EMBL/GenBank/DDBJ databases">
        <title>Comparative genomics of wheat-associated soil bacteria to identify genetic determinants of phenazine resistance.</title>
        <authorList>
            <person name="Mouncey N."/>
        </authorList>
    </citation>
    <scope>NUCLEOTIDE SEQUENCE [LARGE SCALE GENOMIC DNA]</scope>
    <source>
        <strain evidence="4 5">W2I7</strain>
    </source>
</reference>
<dbReference type="SUPFAM" id="SSF51735">
    <property type="entry name" value="NAD(P)-binding Rossmann-fold domains"/>
    <property type="match status" value="1"/>
</dbReference>